<gene>
    <name evidence="1" type="ORF">AT9943_LOCUS12588</name>
</gene>
<dbReference type="AlphaFoldDB" id="A0A7G2EN14"/>
<name>A0A7G2EN14_ARATH</name>
<sequence length="111" mass="12383">MSSFPFDISLPALKVLAACSALEDLTIHQSVVDLHYSDYTLPGSLHCNLDSLAKVTLDITFAKQSNGLLVYGDVESHQRDTQRQDPAPDFFCCRGDFSMLQRWTTCCQQPP</sequence>
<reference evidence="1 2" key="1">
    <citation type="submission" date="2020-09" db="EMBL/GenBank/DDBJ databases">
        <authorList>
            <person name="Ashkenazy H."/>
        </authorList>
    </citation>
    <scope>NUCLEOTIDE SEQUENCE [LARGE SCALE GENOMIC DNA]</scope>
    <source>
        <strain evidence="2">cv. Cdm-0</strain>
    </source>
</reference>
<organism evidence="1 2">
    <name type="scientific">Arabidopsis thaliana</name>
    <name type="common">Mouse-ear cress</name>
    <dbReference type="NCBI Taxonomy" id="3702"/>
    <lineage>
        <taxon>Eukaryota</taxon>
        <taxon>Viridiplantae</taxon>
        <taxon>Streptophyta</taxon>
        <taxon>Embryophyta</taxon>
        <taxon>Tracheophyta</taxon>
        <taxon>Spermatophyta</taxon>
        <taxon>Magnoliopsida</taxon>
        <taxon>eudicotyledons</taxon>
        <taxon>Gunneridae</taxon>
        <taxon>Pentapetalae</taxon>
        <taxon>rosids</taxon>
        <taxon>malvids</taxon>
        <taxon>Brassicales</taxon>
        <taxon>Brassicaceae</taxon>
        <taxon>Camelineae</taxon>
        <taxon>Arabidopsis</taxon>
    </lineage>
</organism>
<dbReference type="Proteomes" id="UP000516314">
    <property type="component" value="Chromosome 3"/>
</dbReference>
<protein>
    <submittedName>
        <fullName evidence="1">(thale cress) hypothetical protein</fullName>
    </submittedName>
</protein>
<proteinExistence type="predicted"/>
<dbReference type="EMBL" id="LR881468">
    <property type="protein sequence ID" value="CAD5324706.1"/>
    <property type="molecule type" value="Genomic_DNA"/>
</dbReference>
<evidence type="ECO:0000313" key="1">
    <source>
        <dbReference type="EMBL" id="CAD5324706.1"/>
    </source>
</evidence>
<evidence type="ECO:0000313" key="2">
    <source>
        <dbReference type="Proteomes" id="UP000516314"/>
    </source>
</evidence>
<accession>A0A7G2EN14</accession>